<organism evidence="6 7">
    <name type="scientific">Microbacterium aurantiacum</name>
    <dbReference type="NCBI Taxonomy" id="162393"/>
    <lineage>
        <taxon>Bacteria</taxon>
        <taxon>Bacillati</taxon>
        <taxon>Actinomycetota</taxon>
        <taxon>Actinomycetes</taxon>
        <taxon>Micrococcales</taxon>
        <taxon>Microbacteriaceae</taxon>
        <taxon>Microbacterium</taxon>
    </lineage>
</organism>
<dbReference type="InterPro" id="IPR023772">
    <property type="entry name" value="DNA-bd_HTH_TetR-type_CS"/>
</dbReference>
<keyword evidence="1" id="KW-0805">Transcription regulation</keyword>
<dbReference type="InterPro" id="IPR009057">
    <property type="entry name" value="Homeodomain-like_sf"/>
</dbReference>
<dbReference type="Gene3D" id="1.10.357.10">
    <property type="entry name" value="Tetracycline Repressor, domain 2"/>
    <property type="match status" value="1"/>
</dbReference>
<dbReference type="Proteomes" id="UP001172731">
    <property type="component" value="Unassembled WGS sequence"/>
</dbReference>
<evidence type="ECO:0000259" key="5">
    <source>
        <dbReference type="PROSITE" id="PS50977"/>
    </source>
</evidence>
<dbReference type="EMBL" id="JAHWXI010000016">
    <property type="protein sequence ID" value="MDN4465289.1"/>
    <property type="molecule type" value="Genomic_DNA"/>
</dbReference>
<dbReference type="SUPFAM" id="SSF46689">
    <property type="entry name" value="Homeodomain-like"/>
    <property type="match status" value="1"/>
</dbReference>
<dbReference type="RefSeq" id="WP_301135173.1">
    <property type="nucleotide sequence ID" value="NZ_BAAAUQ010000045.1"/>
</dbReference>
<evidence type="ECO:0000256" key="1">
    <source>
        <dbReference type="ARBA" id="ARBA00023015"/>
    </source>
</evidence>
<keyword evidence="3" id="KW-0804">Transcription</keyword>
<evidence type="ECO:0000313" key="7">
    <source>
        <dbReference type="Proteomes" id="UP001172731"/>
    </source>
</evidence>
<comment type="caution">
    <text evidence="6">The sequence shown here is derived from an EMBL/GenBank/DDBJ whole genome shotgun (WGS) entry which is preliminary data.</text>
</comment>
<proteinExistence type="predicted"/>
<dbReference type="InterPro" id="IPR036271">
    <property type="entry name" value="Tet_transcr_reg_TetR-rel_C_sf"/>
</dbReference>
<evidence type="ECO:0000256" key="2">
    <source>
        <dbReference type="ARBA" id="ARBA00023125"/>
    </source>
</evidence>
<dbReference type="PRINTS" id="PR00455">
    <property type="entry name" value="HTHTETR"/>
</dbReference>
<dbReference type="PANTHER" id="PTHR30055">
    <property type="entry name" value="HTH-TYPE TRANSCRIPTIONAL REGULATOR RUTR"/>
    <property type="match status" value="1"/>
</dbReference>
<dbReference type="PROSITE" id="PS01081">
    <property type="entry name" value="HTH_TETR_1"/>
    <property type="match status" value="1"/>
</dbReference>
<reference evidence="6" key="1">
    <citation type="submission" date="2021-06" db="EMBL/GenBank/DDBJ databases">
        <title>Genome-based taxonomic framework of Microbacterium strains isolated from marine environment, the description of four new species and reclassification of four preexisting species.</title>
        <authorList>
            <person name="Lee S.D."/>
            <person name="Kim S.-M."/>
            <person name="Byeon Y.-S."/>
            <person name="Yang H.L."/>
            <person name="Kim I.S."/>
        </authorList>
    </citation>
    <scope>NUCLEOTIDE SEQUENCE</scope>
    <source>
        <strain evidence="6">KACC 20510</strain>
    </source>
</reference>
<dbReference type="InterPro" id="IPR050109">
    <property type="entry name" value="HTH-type_TetR-like_transc_reg"/>
</dbReference>
<sequence length="208" mass="22770">MRTNQGFAGDDRGTFGGRMRRAQIERAAAEVLSEVGYAAASVSRIADRAGVSKGVITYHFATKDEIFRRLAVQLLDGCAAHITDRVPDEMPPALRLRARIHAELEYFASRRIEFLAMAEVMANHRDEDFGRAFEGIAESDIDTVAGILREGQEAGEFRPLDAHEAAHLIDAAKNGVLDRWAADESLDLEPMSASLLDFVARAVRADGA</sequence>
<feature type="DNA-binding region" description="H-T-H motif" evidence="4">
    <location>
        <begin position="41"/>
        <end position="60"/>
    </location>
</feature>
<dbReference type="Gene3D" id="1.10.10.60">
    <property type="entry name" value="Homeodomain-like"/>
    <property type="match status" value="1"/>
</dbReference>
<evidence type="ECO:0000256" key="3">
    <source>
        <dbReference type="ARBA" id="ARBA00023163"/>
    </source>
</evidence>
<protein>
    <submittedName>
        <fullName evidence="6">TetR/AcrR family transcriptional regulator</fullName>
    </submittedName>
</protein>
<name>A0ABT8FVF0_9MICO</name>
<evidence type="ECO:0000313" key="6">
    <source>
        <dbReference type="EMBL" id="MDN4465289.1"/>
    </source>
</evidence>
<dbReference type="PROSITE" id="PS50977">
    <property type="entry name" value="HTH_TETR_2"/>
    <property type="match status" value="1"/>
</dbReference>
<feature type="domain" description="HTH tetR-type" evidence="5">
    <location>
        <begin position="18"/>
        <end position="78"/>
    </location>
</feature>
<dbReference type="InterPro" id="IPR001647">
    <property type="entry name" value="HTH_TetR"/>
</dbReference>
<dbReference type="SUPFAM" id="SSF48498">
    <property type="entry name" value="Tetracyclin repressor-like, C-terminal domain"/>
    <property type="match status" value="1"/>
</dbReference>
<keyword evidence="2 4" id="KW-0238">DNA-binding</keyword>
<gene>
    <name evidence="6" type="ORF">KZC48_12890</name>
</gene>
<evidence type="ECO:0000256" key="4">
    <source>
        <dbReference type="PROSITE-ProRule" id="PRU00335"/>
    </source>
</evidence>
<keyword evidence="7" id="KW-1185">Reference proteome</keyword>
<dbReference type="PANTHER" id="PTHR30055:SF240">
    <property type="entry name" value="HTH-TYPE TRANSCRIPTIONAL REGULATOR ACRR"/>
    <property type="match status" value="1"/>
</dbReference>
<accession>A0ABT8FVF0</accession>
<dbReference type="Pfam" id="PF00440">
    <property type="entry name" value="TetR_N"/>
    <property type="match status" value="1"/>
</dbReference>